<reference evidence="2" key="1">
    <citation type="submission" date="2014-11" db="EMBL/GenBank/DDBJ databases">
        <title>Genome sequencing of Roseivirga sp. D-25.</title>
        <authorList>
            <person name="Selvaratnam C."/>
            <person name="Thevarajoo S."/>
            <person name="Goh K.M."/>
            <person name="Eee R."/>
            <person name="Chan K.-G."/>
            <person name="Chong C.S."/>
        </authorList>
    </citation>
    <scope>NUCLEOTIDE SEQUENCE [LARGE SCALE GENOMIC DNA]</scope>
    <source>
        <strain evidence="2">D-25</strain>
    </source>
</reference>
<comment type="caution">
    <text evidence="1">The sequence shown here is derived from an EMBL/GenBank/DDBJ whole genome shotgun (WGS) entry which is preliminary data.</text>
</comment>
<dbReference type="EMBL" id="JSVA01000006">
    <property type="protein sequence ID" value="KOF03726.1"/>
    <property type="molecule type" value="Genomic_DNA"/>
</dbReference>
<dbReference type="InterPro" id="IPR038231">
    <property type="entry name" value="MepB-like_sf"/>
</dbReference>
<accession>A0A0L8AN81</accession>
<dbReference type="AlphaFoldDB" id="A0A0L8AN81"/>
<dbReference type="PIRSF" id="PIRSF032285">
    <property type="entry name" value="UCP032285"/>
    <property type="match status" value="1"/>
</dbReference>
<evidence type="ECO:0008006" key="3">
    <source>
        <dbReference type="Google" id="ProtNLM"/>
    </source>
</evidence>
<evidence type="ECO:0000313" key="1">
    <source>
        <dbReference type="EMBL" id="KOF03726.1"/>
    </source>
</evidence>
<name>A0A0L8AN81_9BACT</name>
<dbReference type="Pfam" id="PF08877">
    <property type="entry name" value="MepB-like"/>
    <property type="match status" value="1"/>
</dbReference>
<dbReference type="InterPro" id="IPR011235">
    <property type="entry name" value="MepB-like"/>
</dbReference>
<proteinExistence type="predicted"/>
<dbReference type="Gene3D" id="3.40.1350.140">
    <property type="entry name" value="MepB-like"/>
    <property type="match status" value="1"/>
</dbReference>
<dbReference type="Proteomes" id="UP000036908">
    <property type="component" value="Unassembled WGS sequence"/>
</dbReference>
<gene>
    <name evidence="1" type="ORF">OB69_05410</name>
</gene>
<keyword evidence="2" id="KW-1185">Reference proteome</keyword>
<evidence type="ECO:0000313" key="2">
    <source>
        <dbReference type="Proteomes" id="UP000036908"/>
    </source>
</evidence>
<organism evidence="1 2">
    <name type="scientific">Roseivirga seohaensis subsp. aquiponti</name>
    <dbReference type="NCBI Taxonomy" id="1566026"/>
    <lineage>
        <taxon>Bacteria</taxon>
        <taxon>Pseudomonadati</taxon>
        <taxon>Bacteroidota</taxon>
        <taxon>Cytophagia</taxon>
        <taxon>Cytophagales</taxon>
        <taxon>Roseivirgaceae</taxon>
        <taxon>Roseivirga</taxon>
    </lineage>
</organism>
<dbReference type="PATRIC" id="fig|1566026.4.peg.2906"/>
<protein>
    <recommendedName>
        <fullName evidence="3">MepB family protein</fullName>
    </recommendedName>
</protein>
<sequence length="179" mass="20391">MKSPSHYLYFNQMLNPSLQIITDNFYKPLGLELTNLEGERESQDYGACTFELNGLQIVSRNAKVTPTKIGQFVTLWKRLNNGPIQPFDALDQIDFVVVNVSAENQLGQFVFPKKVLLEKGVFSTASKEGKRALRVYPLWDKPTSKQALKTQQWQLDYFLAIGENGKTDVERAKALYLKV</sequence>